<name>V6LG78_9EUKA</name>
<reference evidence="2" key="1">
    <citation type="journal article" date="2014" name="PLoS Genet.">
        <title>The Genome of Spironucleus salmonicida Highlights a Fish Pathogen Adapted to Fluctuating Environments.</title>
        <authorList>
            <person name="Xu F."/>
            <person name="Jerlstrom-Hultqvist J."/>
            <person name="Einarsson E."/>
            <person name="Astvaldsson A."/>
            <person name="Svard S.G."/>
            <person name="Andersson J.O."/>
        </authorList>
    </citation>
    <scope>NUCLEOTIDE SEQUENCE</scope>
</reference>
<accession>V6LG78</accession>
<proteinExistence type="predicted"/>
<dbReference type="GO" id="GO:0034511">
    <property type="term" value="F:U3 snoRNA binding"/>
    <property type="evidence" value="ECO:0007669"/>
    <property type="project" value="TreeGrafter"/>
</dbReference>
<dbReference type="GO" id="GO:0003924">
    <property type="term" value="F:GTPase activity"/>
    <property type="evidence" value="ECO:0007669"/>
    <property type="project" value="TreeGrafter"/>
</dbReference>
<gene>
    <name evidence="2" type="ORF">SS50377_17687</name>
</gene>
<evidence type="ECO:0000259" key="1">
    <source>
        <dbReference type="SMART" id="SM01362"/>
    </source>
</evidence>
<dbReference type="EMBL" id="KI546157">
    <property type="protein sequence ID" value="EST42671.1"/>
    <property type="molecule type" value="Genomic_DNA"/>
</dbReference>
<dbReference type="InterPro" id="IPR007034">
    <property type="entry name" value="BMS1_TSR1_C"/>
</dbReference>
<dbReference type="GO" id="GO:0030688">
    <property type="term" value="C:preribosome, small subunit precursor"/>
    <property type="evidence" value="ECO:0007669"/>
    <property type="project" value="TreeGrafter"/>
</dbReference>
<dbReference type="GO" id="GO:0000462">
    <property type="term" value="P:maturation of SSU-rRNA from tricistronic rRNA transcript (SSU-rRNA, 5.8S rRNA, LSU-rRNA)"/>
    <property type="evidence" value="ECO:0007669"/>
    <property type="project" value="TreeGrafter"/>
</dbReference>
<dbReference type="Pfam" id="PF04950">
    <property type="entry name" value="RIBIOP_C"/>
    <property type="match status" value="1"/>
</dbReference>
<dbReference type="AlphaFoldDB" id="V6LG78"/>
<organism evidence="2">
    <name type="scientific">Spironucleus salmonicida</name>
    <dbReference type="NCBI Taxonomy" id="348837"/>
    <lineage>
        <taxon>Eukaryota</taxon>
        <taxon>Metamonada</taxon>
        <taxon>Diplomonadida</taxon>
        <taxon>Hexamitidae</taxon>
        <taxon>Hexamitinae</taxon>
        <taxon>Spironucleus</taxon>
    </lineage>
</organism>
<dbReference type="SMART" id="SM01362">
    <property type="entry name" value="DUF663"/>
    <property type="match status" value="1"/>
</dbReference>
<dbReference type="PANTHER" id="PTHR12858">
    <property type="entry name" value="RIBOSOME BIOGENESIS PROTEIN"/>
    <property type="match status" value="1"/>
</dbReference>
<dbReference type="VEuPathDB" id="GiardiaDB:SS50377_25719"/>
<dbReference type="GO" id="GO:0000479">
    <property type="term" value="P:endonucleolytic cleavage of tricistronic rRNA transcript (SSU-rRNA, 5.8S rRNA, LSU-rRNA)"/>
    <property type="evidence" value="ECO:0007669"/>
    <property type="project" value="TreeGrafter"/>
</dbReference>
<dbReference type="GO" id="GO:0005525">
    <property type="term" value="F:GTP binding"/>
    <property type="evidence" value="ECO:0007669"/>
    <property type="project" value="TreeGrafter"/>
</dbReference>
<sequence>MNLQKQKYGFVEIRQTKNMKQHTINRQQKQQIVKQQQKQQNVLNKQLENAPLLVGIGCYQIEYQTDQLIAHLQQIIKLSSRPIIIVPINLHGKFALDEIFPLNILIIITSDIIDIPNPLKHQYFQMKFQNPVLYWKINQEDVIQLQLQQQVPVIQKSKIIENVIYGSLFDIETLSKHIQTIKGDFRGPWMKPRGVGRILEAQQLNETDFSLKVIMQGKGTGASYVTTLGDFQVIKIDDIEIAPYIQMLSARHQTNIIDNEAQPEDMNQVYQNDDELQESDDYSQTDIIECTDGPIEKDYEFKLAQTRDTLEEKLERPDDVEIHPRRELRSTLEGFAPMKSIRTSTFPFQSQSTLDIKQLYHIQQPGQLERQILKETRSLPGDDECYFSTIKQVIIRVNAQEIIDYSQNQRQVLSNFFQNDQQYQTLVNNLPIYQQINFTSLNFVNRTIIFTLQHEQKISLAHANITSFYTKEIIEMTQQFTIQVGFRRIFTLPTPYQQVSPFRGKLLRLYKTIPTTELSISFPSSLCAIHTQAPPVLIFKDNYVGSGKIRCFSAKFNIFERITLTGWPYRIHKRRCLIRYMFFNTLDVKYFQSASLTCGMLNGKIMAPMGEKGYFKAQFDGQLQNGQVIELKLYKQIVSCGLNFGLIAMNEASIHDILYFISQKWKESEKILMEGF</sequence>
<feature type="domain" description="Ribosome biogenesis protein BMS1/TSR1 C-terminal" evidence="1">
    <location>
        <begin position="319"/>
        <end position="637"/>
    </location>
</feature>
<evidence type="ECO:0000313" key="2">
    <source>
        <dbReference type="EMBL" id="EST42671.1"/>
    </source>
</evidence>
<dbReference type="InterPro" id="IPR039761">
    <property type="entry name" value="Bms1/Tsr1"/>
</dbReference>
<dbReference type="PANTHER" id="PTHR12858:SF1">
    <property type="entry name" value="PRE-RRNA-PROCESSING PROTEIN TSR1 HOMOLOG"/>
    <property type="match status" value="1"/>
</dbReference>
<protein>
    <recommendedName>
        <fullName evidence="1">Ribosome biogenesis protein BMS1/TSR1 C-terminal domain-containing protein</fullName>
    </recommendedName>
</protein>